<organism evidence="3 4">
    <name type="scientific">Candidatus Kaiserbacteria bacterium RIFCSPLOWO2_01_FULL_52_12b</name>
    <dbReference type="NCBI Taxonomy" id="1798509"/>
    <lineage>
        <taxon>Bacteria</taxon>
        <taxon>Candidatus Kaiseribacteriota</taxon>
    </lineage>
</organism>
<dbReference type="Proteomes" id="UP000178811">
    <property type="component" value="Unassembled WGS sequence"/>
</dbReference>
<proteinExistence type="predicted"/>
<feature type="region of interest" description="Disordered" evidence="1">
    <location>
        <begin position="42"/>
        <end position="63"/>
    </location>
</feature>
<protein>
    <recommendedName>
        <fullName evidence="5">DUF4349 domain-containing protein</fullName>
    </recommendedName>
</protein>
<evidence type="ECO:0000313" key="3">
    <source>
        <dbReference type="EMBL" id="OGG78476.1"/>
    </source>
</evidence>
<gene>
    <name evidence="3" type="ORF">A3A36_01535</name>
</gene>
<evidence type="ECO:0000313" key="4">
    <source>
        <dbReference type="Proteomes" id="UP000178811"/>
    </source>
</evidence>
<keyword evidence="2" id="KW-0812">Transmembrane</keyword>
<dbReference type="EMBL" id="MFLW01000007">
    <property type="protein sequence ID" value="OGG78476.1"/>
    <property type="molecule type" value="Genomic_DNA"/>
</dbReference>
<feature type="transmembrane region" description="Helical" evidence="2">
    <location>
        <begin position="313"/>
        <end position="334"/>
    </location>
</feature>
<sequence length="346" mass="38198">MPSNDRPRRPWLTIGLALLAAITFLMVSDRSDGVIQPMRGYGVSDSTSVQPSKGMESGAQGTPAATRVVAPDYYPYPYPGTNVSITDTREFLKMSYQATMRTRSVQELTRRAETTIRGFSGRVDQISSSEKYGYVSFVVPASKFSAFRDEIESFVAPRFLKVNISSQNLLPQKVSIEEQQKGVEKNLVDLQAQRKATVAAHDSKVKSLQAEINANASAQAVLRAEVTSDPARQAAIAAQLSQLAVDLVQLKSRLTNENSNYANNIASIDAQLTYANEVLAAVKTQDQNLIDNVATVDGTISLEWISLWEIAQLYLPGYWIPSILAVAAVLAYLWERRRHPRVAREI</sequence>
<evidence type="ECO:0008006" key="5">
    <source>
        <dbReference type="Google" id="ProtNLM"/>
    </source>
</evidence>
<comment type="caution">
    <text evidence="3">The sequence shown here is derived from an EMBL/GenBank/DDBJ whole genome shotgun (WGS) entry which is preliminary data.</text>
</comment>
<evidence type="ECO:0000256" key="2">
    <source>
        <dbReference type="SAM" id="Phobius"/>
    </source>
</evidence>
<reference evidence="3 4" key="1">
    <citation type="journal article" date="2016" name="Nat. Commun.">
        <title>Thousands of microbial genomes shed light on interconnected biogeochemical processes in an aquifer system.</title>
        <authorList>
            <person name="Anantharaman K."/>
            <person name="Brown C.T."/>
            <person name="Hug L.A."/>
            <person name="Sharon I."/>
            <person name="Castelle C.J."/>
            <person name="Probst A.J."/>
            <person name="Thomas B.C."/>
            <person name="Singh A."/>
            <person name="Wilkins M.J."/>
            <person name="Karaoz U."/>
            <person name="Brodie E.L."/>
            <person name="Williams K.H."/>
            <person name="Hubbard S.S."/>
            <person name="Banfield J.F."/>
        </authorList>
    </citation>
    <scope>NUCLEOTIDE SEQUENCE [LARGE SCALE GENOMIC DNA]</scope>
</reference>
<evidence type="ECO:0000256" key="1">
    <source>
        <dbReference type="SAM" id="MobiDB-lite"/>
    </source>
</evidence>
<keyword evidence="2" id="KW-1133">Transmembrane helix</keyword>
<accession>A0A1F6EY35</accession>
<name>A0A1F6EY35_9BACT</name>
<dbReference type="AlphaFoldDB" id="A0A1F6EY35"/>
<keyword evidence="2" id="KW-0472">Membrane</keyword>